<dbReference type="VEuPathDB" id="TriTrypDB:LPAL13_250025000"/>
<evidence type="ECO:0000313" key="3">
    <source>
        <dbReference type="EMBL" id="AIN99092.1"/>
    </source>
</evidence>
<dbReference type="eggNOG" id="KOG3961">
    <property type="taxonomic scope" value="Eukaryota"/>
</dbReference>
<dbReference type="PANTHER" id="PTHR21207:SF2">
    <property type="entry name" value="PARKIN COREGULATED GENE PROTEIN"/>
    <property type="match status" value="1"/>
</dbReference>
<sequence>MRLQAFFLQLMLVLTLRGLLSYSHQTYRFLLLPTDFPIHLRESNNACTASIVNRLKEKRRRNRLLPLDRCPVLQRTLPLSFFPLFFLPPNGSPCVAMSSYNIQPIVKGTKRDHSVRKYNRAAGAGPFGAVSTSCGPKKSAQAQSAAAPAGEAAATNAVVTGVRFPYAGTKHGYGGASSSLRKGRPRDAPDAAFSERGCGKSAPPKAGAFKKRLIPPTEFRRSYDRGDLPIAICHGSRPTVDWKVEVEKLDYHHYLPIFFDGIRETEEPYMFLARQGCLDLLERGGPKILPTIPQLIIPIKTALNTRHPDIICATLRILQQLVVSNDLIGEALVPYYRQILPVLNLFKSIHKRRSRSDAMDYGQRNRDDVGDLVNETLQLLEQHGGEDAYINIKYMVPTYESCIYNN</sequence>
<dbReference type="Proteomes" id="UP000063063">
    <property type="component" value="Chromosome 25"/>
</dbReference>
<dbReference type="VEuPathDB" id="TriTrypDB:LPMP_252290"/>
<keyword evidence="2" id="KW-0732">Signal</keyword>
<dbReference type="OrthoDB" id="5954824at2759"/>
<proteinExistence type="predicted"/>
<reference evidence="3 4" key="1">
    <citation type="journal article" date="2015" name="Sci. Rep.">
        <title>The genome of Leishmania panamensis: insights into genomics of the L. (Viannia) subgenus.</title>
        <authorList>
            <person name="Llanes A."/>
            <person name="Restrepo C.M."/>
            <person name="Vecchio G.D."/>
            <person name="Anguizola F.J."/>
            <person name="Lleonart R."/>
        </authorList>
    </citation>
    <scope>NUCLEOTIDE SEQUENCE [LARGE SCALE GENOMIC DNA]</scope>
    <source>
        <strain evidence="3 4">MHOM/PA/94/PSC-1</strain>
    </source>
</reference>
<evidence type="ECO:0000256" key="1">
    <source>
        <dbReference type="SAM" id="MobiDB-lite"/>
    </source>
</evidence>
<evidence type="ECO:0000313" key="4">
    <source>
        <dbReference type="Proteomes" id="UP000063063"/>
    </source>
</evidence>
<dbReference type="GeneID" id="22575877"/>
<dbReference type="InterPro" id="IPR019399">
    <property type="entry name" value="Parkin_co-regulated_protein"/>
</dbReference>
<organism evidence="3 4">
    <name type="scientific">Leishmania panamensis</name>
    <dbReference type="NCBI Taxonomy" id="5679"/>
    <lineage>
        <taxon>Eukaryota</taxon>
        <taxon>Discoba</taxon>
        <taxon>Euglenozoa</taxon>
        <taxon>Kinetoplastea</taxon>
        <taxon>Metakinetoplastina</taxon>
        <taxon>Trypanosomatida</taxon>
        <taxon>Trypanosomatidae</taxon>
        <taxon>Leishmaniinae</taxon>
        <taxon>Leishmania</taxon>
        <taxon>Leishmania guyanensis species complex</taxon>
    </lineage>
</organism>
<gene>
    <name evidence="3" type="ORF">LPMP_252290</name>
</gene>
<dbReference type="RefSeq" id="XP_010699799.1">
    <property type="nucleotide sequence ID" value="XM_010701497.1"/>
</dbReference>
<dbReference type="GO" id="GO:0030544">
    <property type="term" value="F:Hsp70 protein binding"/>
    <property type="evidence" value="ECO:0007669"/>
    <property type="project" value="TreeGrafter"/>
</dbReference>
<name>A0A088RSI9_LEIPA</name>
<feature type="chain" id="PRO_5001839048" description="Parkin co-regulated protein" evidence="2">
    <location>
        <begin position="22"/>
        <end position="406"/>
    </location>
</feature>
<evidence type="ECO:0008006" key="5">
    <source>
        <dbReference type="Google" id="ProtNLM"/>
    </source>
</evidence>
<dbReference type="InterPro" id="IPR016024">
    <property type="entry name" value="ARM-type_fold"/>
</dbReference>
<dbReference type="AlphaFoldDB" id="A0A088RSI9"/>
<protein>
    <recommendedName>
        <fullName evidence="5">Parkin co-regulated protein</fullName>
    </recommendedName>
</protein>
<keyword evidence="4" id="KW-1185">Reference proteome</keyword>
<dbReference type="EMBL" id="CP009394">
    <property type="protein sequence ID" value="AIN99092.1"/>
    <property type="molecule type" value="Genomic_DNA"/>
</dbReference>
<accession>A0A088RSI9</accession>
<dbReference type="GO" id="GO:0051879">
    <property type="term" value="F:Hsp90 protein binding"/>
    <property type="evidence" value="ECO:0007669"/>
    <property type="project" value="TreeGrafter"/>
</dbReference>
<dbReference type="SUPFAM" id="SSF48371">
    <property type="entry name" value="ARM repeat"/>
    <property type="match status" value="1"/>
</dbReference>
<dbReference type="KEGG" id="lpan:LPMP_252290"/>
<feature type="signal peptide" evidence="2">
    <location>
        <begin position="1"/>
        <end position="21"/>
    </location>
</feature>
<dbReference type="PANTHER" id="PTHR21207">
    <property type="entry name" value="PARKIN COREGULATED GENE PROTEIN PARK2 COREGULATED"/>
    <property type="match status" value="1"/>
</dbReference>
<evidence type="ECO:0000256" key="2">
    <source>
        <dbReference type="SAM" id="SignalP"/>
    </source>
</evidence>
<feature type="region of interest" description="Disordered" evidence="1">
    <location>
        <begin position="174"/>
        <end position="211"/>
    </location>
</feature>
<dbReference type="Pfam" id="PF10274">
    <property type="entry name" value="ParcG"/>
    <property type="match status" value="1"/>
</dbReference>